<organism evidence="1 2">
    <name type="scientific">Sphaeroforma arctica JP610</name>
    <dbReference type="NCBI Taxonomy" id="667725"/>
    <lineage>
        <taxon>Eukaryota</taxon>
        <taxon>Ichthyosporea</taxon>
        <taxon>Ichthyophonida</taxon>
        <taxon>Sphaeroforma</taxon>
    </lineage>
</organism>
<proteinExistence type="predicted"/>
<evidence type="ECO:0000313" key="2">
    <source>
        <dbReference type="Proteomes" id="UP000054560"/>
    </source>
</evidence>
<keyword evidence="2" id="KW-1185">Reference proteome</keyword>
<dbReference type="GeneID" id="25906456"/>
<accession>A0A0L0FY42</accession>
<gene>
    <name evidence="1" type="ORF">SARC_05952</name>
</gene>
<protein>
    <submittedName>
        <fullName evidence="1">Uncharacterized protein</fullName>
    </submittedName>
</protein>
<sequence length="299" mass="34934">MKDWLRREIEAKDESPHAWLHLVYDMVRVYWVTADNHQSNGRPETLIRTIKYWLRREIEANDESPHAWLHLGSRYGADVQYHQDLGGRGGTLMYRLVRSYRTGCCPCWSQSKAQAMVRDAVAAVRDRRARLEQQTSRREDVPLLAVCSRVWYRLRGKSHDLSSRWGGPARVVAVQAPFTHTVEMPDGSRRTFLREELKPHVEKLSEQEERRSVKTRVWSGELCSAWGRWEFWCDEANLPVYAPLVDGEDGKKVLGEDYQVLLMRVLPLKKSRDVFKRKILNGFAFAQSAFYKKQHLHLG</sequence>
<dbReference type="AlphaFoldDB" id="A0A0L0FY42"/>
<name>A0A0L0FY42_9EUKA</name>
<dbReference type="EMBL" id="KQ242001">
    <property type="protein sequence ID" value="KNC81750.1"/>
    <property type="molecule type" value="Genomic_DNA"/>
</dbReference>
<reference evidence="1 2" key="1">
    <citation type="submission" date="2011-02" db="EMBL/GenBank/DDBJ databases">
        <title>The Genome Sequence of Sphaeroforma arctica JP610.</title>
        <authorList>
            <consortium name="The Broad Institute Genome Sequencing Platform"/>
            <person name="Russ C."/>
            <person name="Cuomo C."/>
            <person name="Young S.K."/>
            <person name="Zeng Q."/>
            <person name="Gargeya S."/>
            <person name="Alvarado L."/>
            <person name="Berlin A."/>
            <person name="Chapman S.B."/>
            <person name="Chen Z."/>
            <person name="Freedman E."/>
            <person name="Gellesch M."/>
            <person name="Goldberg J."/>
            <person name="Griggs A."/>
            <person name="Gujja S."/>
            <person name="Heilman E."/>
            <person name="Heiman D."/>
            <person name="Howarth C."/>
            <person name="Mehta T."/>
            <person name="Neiman D."/>
            <person name="Pearson M."/>
            <person name="Roberts A."/>
            <person name="Saif S."/>
            <person name="Shea T."/>
            <person name="Shenoy N."/>
            <person name="Sisk P."/>
            <person name="Stolte C."/>
            <person name="Sykes S."/>
            <person name="White J."/>
            <person name="Yandava C."/>
            <person name="Burger G."/>
            <person name="Gray M.W."/>
            <person name="Holland P.W.H."/>
            <person name="King N."/>
            <person name="Lang F.B.F."/>
            <person name="Roger A.J."/>
            <person name="Ruiz-Trillo I."/>
            <person name="Haas B."/>
            <person name="Nusbaum C."/>
            <person name="Birren B."/>
        </authorList>
    </citation>
    <scope>NUCLEOTIDE SEQUENCE [LARGE SCALE GENOMIC DNA]</scope>
    <source>
        <strain evidence="1 2">JP610</strain>
    </source>
</reference>
<dbReference type="RefSeq" id="XP_014155652.1">
    <property type="nucleotide sequence ID" value="XM_014300177.1"/>
</dbReference>
<dbReference type="Proteomes" id="UP000054560">
    <property type="component" value="Unassembled WGS sequence"/>
</dbReference>
<evidence type="ECO:0000313" key="1">
    <source>
        <dbReference type="EMBL" id="KNC81750.1"/>
    </source>
</evidence>